<dbReference type="GO" id="GO:0005737">
    <property type="term" value="C:cytoplasm"/>
    <property type="evidence" value="ECO:0007669"/>
    <property type="project" value="UniProtKB-SubCell"/>
</dbReference>
<evidence type="ECO:0000256" key="10">
    <source>
        <dbReference type="SAM" id="MobiDB-lite"/>
    </source>
</evidence>
<gene>
    <name evidence="12" type="ORF">K432DRAFT_387439</name>
</gene>
<dbReference type="Pfam" id="PF00155">
    <property type="entry name" value="Aminotran_1_2"/>
    <property type="match status" value="1"/>
</dbReference>
<dbReference type="SUPFAM" id="SSF53383">
    <property type="entry name" value="PLP-dependent transferases"/>
    <property type="match status" value="1"/>
</dbReference>
<dbReference type="InterPro" id="IPR015421">
    <property type="entry name" value="PyrdxlP-dep_Trfase_major"/>
</dbReference>
<keyword evidence="13" id="KW-1185">Reference proteome</keyword>
<evidence type="ECO:0000256" key="8">
    <source>
        <dbReference type="ARBA" id="ARBA00051993"/>
    </source>
</evidence>
<feature type="region of interest" description="Disordered" evidence="10">
    <location>
        <begin position="538"/>
        <end position="557"/>
    </location>
</feature>
<dbReference type="CDD" id="cd00609">
    <property type="entry name" value="AAT_like"/>
    <property type="match status" value="1"/>
</dbReference>
<dbReference type="GO" id="GO:0006571">
    <property type="term" value="P:tyrosine biosynthetic process"/>
    <property type="evidence" value="ECO:0007669"/>
    <property type="project" value="TreeGrafter"/>
</dbReference>
<sequence length="557" mass="61936">MPPPSAINVEAVTDTSGVTLPDPLSAPIKSNEIYGRRRKAEKAQWGVAAPADSASFRHCAHDHKPKAKRWDHRFSAETLSRKGNSLKQAAKYLGKPGLISLGGGLPSSEYFPFDTLALKVPSVPHFSELETQDSGVVISAGKHDLAADKSIFDISTAFNYGQGTGSAQLLRWITEHTEMVHNPPYADWRCTMSVGSTSALDMALRMLTRRGDFILSEEYTFATAVETAAPMGVRVIGIAMDEQGLLPDSMDAMLSAWDPSTRGARKPFVLYTVPTGQNPTGATQDTQRRRDIYSVAQKHDIYILEDEPYYFLQMQPYTGPGAPDVPPPSSHAEFLRSLVPSLLSMDVDGRVMRMDSFSKVLSPGSRIGWITASEQVVTKYIMHADVSTQGPSGMSQLILFKLLDEHWGHAGYLDWLIHIRLEYTRRRDVILQACERFLPKEVVSWKPPMAGMFHWLRINYPSHPSYPAKSIPELEEEIFMTSIAHGALVMRGSWFYADKEARHDTMFFRATYAAAPSERIVEAIRRFGEALRESFGLKGVNGHGEENGKDEDGVKKV</sequence>
<name>A0A8E2J8H9_9PEZI</name>
<dbReference type="EC" id="2.6.1.57" evidence="9"/>
<keyword evidence="4" id="KW-0963">Cytoplasm</keyword>
<dbReference type="GO" id="GO:0047536">
    <property type="term" value="F:2-aminoadipate transaminase activity"/>
    <property type="evidence" value="ECO:0007669"/>
    <property type="project" value="TreeGrafter"/>
</dbReference>
<dbReference type="EMBL" id="KV745816">
    <property type="protein sequence ID" value="OCK73349.1"/>
    <property type="molecule type" value="Genomic_DNA"/>
</dbReference>
<evidence type="ECO:0000256" key="3">
    <source>
        <dbReference type="ARBA" id="ARBA00007441"/>
    </source>
</evidence>
<evidence type="ECO:0000256" key="6">
    <source>
        <dbReference type="ARBA" id="ARBA00022679"/>
    </source>
</evidence>
<dbReference type="InterPro" id="IPR004839">
    <property type="entry name" value="Aminotransferase_I/II_large"/>
</dbReference>
<proteinExistence type="inferred from homology"/>
<dbReference type="InterPro" id="IPR015424">
    <property type="entry name" value="PyrdxlP-dep_Trfase"/>
</dbReference>
<dbReference type="PANTHER" id="PTHR42790">
    <property type="entry name" value="AMINOTRANSFERASE"/>
    <property type="match status" value="1"/>
</dbReference>
<evidence type="ECO:0000256" key="5">
    <source>
        <dbReference type="ARBA" id="ARBA00022576"/>
    </source>
</evidence>
<evidence type="ECO:0000259" key="11">
    <source>
        <dbReference type="Pfam" id="PF00155"/>
    </source>
</evidence>
<comment type="similarity">
    <text evidence="3">Belongs to the class-I pyridoxal-phosphate-dependent aminotransferase family.</text>
</comment>
<dbReference type="AlphaFoldDB" id="A0A8E2J8H9"/>
<evidence type="ECO:0000256" key="9">
    <source>
        <dbReference type="ARBA" id="ARBA00067014"/>
    </source>
</evidence>
<dbReference type="GO" id="GO:0009074">
    <property type="term" value="P:aromatic amino acid family catabolic process"/>
    <property type="evidence" value="ECO:0007669"/>
    <property type="project" value="TreeGrafter"/>
</dbReference>
<keyword evidence="5" id="KW-0032">Aminotransferase</keyword>
<dbReference type="OrthoDB" id="691673at2759"/>
<dbReference type="PANTHER" id="PTHR42790:SF21">
    <property type="entry name" value="AROMATIC_AMINOADIPATE AMINOTRANSFERASE 1"/>
    <property type="match status" value="1"/>
</dbReference>
<keyword evidence="6 12" id="KW-0808">Transferase</keyword>
<feature type="domain" description="Aminotransferase class I/classII large" evidence="11">
    <location>
        <begin position="148"/>
        <end position="526"/>
    </location>
</feature>
<evidence type="ECO:0000313" key="13">
    <source>
        <dbReference type="Proteomes" id="UP000250266"/>
    </source>
</evidence>
<organism evidence="12 13">
    <name type="scientific">Lepidopterella palustris CBS 459.81</name>
    <dbReference type="NCBI Taxonomy" id="1314670"/>
    <lineage>
        <taxon>Eukaryota</taxon>
        <taxon>Fungi</taxon>
        <taxon>Dikarya</taxon>
        <taxon>Ascomycota</taxon>
        <taxon>Pezizomycotina</taxon>
        <taxon>Dothideomycetes</taxon>
        <taxon>Pleosporomycetidae</taxon>
        <taxon>Mytilinidiales</taxon>
        <taxon>Argynnaceae</taxon>
        <taxon>Lepidopterella</taxon>
    </lineage>
</organism>
<keyword evidence="7" id="KW-0663">Pyridoxal phosphate</keyword>
<dbReference type="Proteomes" id="UP000250266">
    <property type="component" value="Unassembled WGS sequence"/>
</dbReference>
<evidence type="ECO:0000256" key="4">
    <source>
        <dbReference type="ARBA" id="ARBA00022490"/>
    </source>
</evidence>
<protein>
    <recommendedName>
        <fullName evidence="9">aromatic-amino-acid transaminase</fullName>
        <ecNumber evidence="9">2.6.1.57</ecNumber>
    </recommendedName>
</protein>
<dbReference type="InterPro" id="IPR050859">
    <property type="entry name" value="Class-I_PLP-dep_aminotransf"/>
</dbReference>
<evidence type="ECO:0000256" key="1">
    <source>
        <dbReference type="ARBA" id="ARBA00001933"/>
    </source>
</evidence>
<dbReference type="Gene3D" id="3.40.640.10">
    <property type="entry name" value="Type I PLP-dependent aspartate aminotransferase-like (Major domain)"/>
    <property type="match status" value="1"/>
</dbReference>
<reference evidence="12 13" key="1">
    <citation type="journal article" date="2016" name="Nat. Commun.">
        <title>Ectomycorrhizal ecology is imprinted in the genome of the dominant symbiotic fungus Cenococcum geophilum.</title>
        <authorList>
            <consortium name="DOE Joint Genome Institute"/>
            <person name="Peter M."/>
            <person name="Kohler A."/>
            <person name="Ohm R.A."/>
            <person name="Kuo A."/>
            <person name="Krutzmann J."/>
            <person name="Morin E."/>
            <person name="Arend M."/>
            <person name="Barry K.W."/>
            <person name="Binder M."/>
            <person name="Choi C."/>
            <person name="Clum A."/>
            <person name="Copeland A."/>
            <person name="Grisel N."/>
            <person name="Haridas S."/>
            <person name="Kipfer T."/>
            <person name="LaButti K."/>
            <person name="Lindquist E."/>
            <person name="Lipzen A."/>
            <person name="Maire R."/>
            <person name="Meier B."/>
            <person name="Mihaltcheva S."/>
            <person name="Molinier V."/>
            <person name="Murat C."/>
            <person name="Poggeler S."/>
            <person name="Quandt C.A."/>
            <person name="Sperisen C."/>
            <person name="Tritt A."/>
            <person name="Tisserant E."/>
            <person name="Crous P.W."/>
            <person name="Henrissat B."/>
            <person name="Nehls U."/>
            <person name="Egli S."/>
            <person name="Spatafora J.W."/>
            <person name="Grigoriev I.V."/>
            <person name="Martin F.M."/>
        </authorList>
    </citation>
    <scope>NUCLEOTIDE SEQUENCE [LARGE SCALE GENOMIC DNA]</scope>
    <source>
        <strain evidence="12 13">CBS 459.81</strain>
    </source>
</reference>
<accession>A0A8E2J8H9</accession>
<dbReference type="GO" id="GO:0030170">
    <property type="term" value="F:pyridoxal phosphate binding"/>
    <property type="evidence" value="ECO:0007669"/>
    <property type="project" value="InterPro"/>
</dbReference>
<comment type="catalytic activity">
    <reaction evidence="8">
        <text>an aromatic L-alpha-amino acid + 2-oxoglutarate = an aromatic oxo-acid + L-glutamate</text>
        <dbReference type="Rhea" id="RHEA:17533"/>
        <dbReference type="ChEBI" id="CHEBI:16810"/>
        <dbReference type="ChEBI" id="CHEBI:29985"/>
        <dbReference type="ChEBI" id="CHEBI:73309"/>
        <dbReference type="ChEBI" id="CHEBI:84824"/>
        <dbReference type="EC" id="2.6.1.57"/>
    </reaction>
</comment>
<dbReference type="FunFam" id="3.40.640.10:FF:000074">
    <property type="entry name" value="Aromatic amino acid aminotransferase"/>
    <property type="match status" value="1"/>
</dbReference>
<evidence type="ECO:0000256" key="2">
    <source>
        <dbReference type="ARBA" id="ARBA00004496"/>
    </source>
</evidence>
<comment type="cofactor">
    <cofactor evidence="1">
        <name>pyridoxal 5'-phosphate</name>
        <dbReference type="ChEBI" id="CHEBI:597326"/>
    </cofactor>
</comment>
<dbReference type="GO" id="GO:0008793">
    <property type="term" value="F:aromatic-amino-acid transaminase activity"/>
    <property type="evidence" value="ECO:0007669"/>
    <property type="project" value="TreeGrafter"/>
</dbReference>
<evidence type="ECO:0000313" key="12">
    <source>
        <dbReference type="EMBL" id="OCK73349.1"/>
    </source>
</evidence>
<dbReference type="GO" id="GO:0019878">
    <property type="term" value="P:lysine biosynthetic process via aminoadipic acid"/>
    <property type="evidence" value="ECO:0007669"/>
    <property type="project" value="TreeGrafter"/>
</dbReference>
<comment type="subcellular location">
    <subcellularLocation>
        <location evidence="2">Cytoplasm</location>
    </subcellularLocation>
</comment>
<feature type="compositionally biased region" description="Basic and acidic residues" evidence="10">
    <location>
        <begin position="543"/>
        <end position="557"/>
    </location>
</feature>
<evidence type="ECO:0000256" key="7">
    <source>
        <dbReference type="ARBA" id="ARBA00022898"/>
    </source>
</evidence>